<protein>
    <submittedName>
        <fullName evidence="2">Lysophospholipase L1-like esterase</fullName>
    </submittedName>
</protein>
<dbReference type="PANTHER" id="PTHR43784:SF2">
    <property type="entry name" value="GDSL-LIKE LIPASE_ACYLHYDROLASE, PUTATIVE (AFU_ORTHOLOGUE AFUA_2G00820)-RELATED"/>
    <property type="match status" value="1"/>
</dbReference>
<sequence length="395" mass="43809">MTNLNNQPNYSNMPMHDGFTSAIVTSTTANQIMVCDAPFTHTYRTYVKLREEGNLKLKFWHNNAIDSTWDQGQVTRASDLGGEWTILSAYVADGGTEPNGGIIADSSVKLTFEGQSSKEVSAGEHFCSDEALFHLPEDHYLAFTWTISTKKAGRSFTYNVEGMLVTGYDGTGDLSLVDAADGFTLSENKLVLPSFLGYEKNVDKQVVFLGDSITQGVRTERDQYEYWVARIANAWGTNIGVWNLGSGWGRAYDVATNGSWLHKAKQGDELIICLGVNDIDIGQRSAEQLLTDLSYIVSEVKTHNPAIKIILFTVPTFNFSEERERVWRLVNEKISACPPTGVDAVFDIAKILSQPAPLDHLQQPHFMSSEFDPHPNGIAGKAIADAFLQWYESKK</sequence>
<evidence type="ECO:0000313" key="2">
    <source>
        <dbReference type="EMBL" id="MBP1903611.1"/>
    </source>
</evidence>
<dbReference type="EMBL" id="JAGGKG010000001">
    <property type="protein sequence ID" value="MBP1903611.1"/>
    <property type="molecule type" value="Genomic_DNA"/>
</dbReference>
<evidence type="ECO:0000259" key="1">
    <source>
        <dbReference type="Pfam" id="PF13472"/>
    </source>
</evidence>
<dbReference type="Pfam" id="PF13472">
    <property type="entry name" value="Lipase_GDSL_2"/>
    <property type="match status" value="1"/>
</dbReference>
<name>A0ABS4FM04_9BACL</name>
<dbReference type="PANTHER" id="PTHR43784">
    <property type="entry name" value="GDSL-LIKE LIPASE/ACYLHYDROLASE, PUTATIVE (AFU_ORTHOLOGUE AFUA_2G00820)-RELATED"/>
    <property type="match status" value="1"/>
</dbReference>
<proteinExistence type="predicted"/>
<accession>A0ABS4FM04</accession>
<dbReference type="RefSeq" id="WP_245251028.1">
    <property type="nucleotide sequence ID" value="NZ_JAGGKG010000001.1"/>
</dbReference>
<dbReference type="Proteomes" id="UP001519272">
    <property type="component" value="Unassembled WGS sequence"/>
</dbReference>
<keyword evidence="3" id="KW-1185">Reference proteome</keyword>
<reference evidence="2 3" key="1">
    <citation type="submission" date="2021-03" db="EMBL/GenBank/DDBJ databases">
        <title>Genomic Encyclopedia of Type Strains, Phase IV (KMG-IV): sequencing the most valuable type-strain genomes for metagenomic binning, comparative biology and taxonomic classification.</title>
        <authorList>
            <person name="Goeker M."/>
        </authorList>
    </citation>
    <scope>NUCLEOTIDE SEQUENCE [LARGE SCALE GENOMIC DNA]</scope>
    <source>
        <strain evidence="2 3">DSM 14349</strain>
    </source>
</reference>
<feature type="domain" description="SGNH hydrolase-type esterase" evidence="1">
    <location>
        <begin position="208"/>
        <end position="355"/>
    </location>
</feature>
<dbReference type="InterPro" id="IPR053140">
    <property type="entry name" value="GDSL_Rv0518-like"/>
</dbReference>
<organism evidence="2 3">
    <name type="scientific">Paenibacillus turicensis</name>
    <dbReference type="NCBI Taxonomy" id="160487"/>
    <lineage>
        <taxon>Bacteria</taxon>
        <taxon>Bacillati</taxon>
        <taxon>Bacillota</taxon>
        <taxon>Bacilli</taxon>
        <taxon>Bacillales</taxon>
        <taxon>Paenibacillaceae</taxon>
        <taxon>Paenibacillus</taxon>
    </lineage>
</organism>
<evidence type="ECO:0000313" key="3">
    <source>
        <dbReference type="Proteomes" id="UP001519272"/>
    </source>
</evidence>
<dbReference type="InterPro" id="IPR013830">
    <property type="entry name" value="SGNH_hydro"/>
</dbReference>
<dbReference type="InterPro" id="IPR036514">
    <property type="entry name" value="SGNH_hydro_sf"/>
</dbReference>
<dbReference type="SUPFAM" id="SSF52266">
    <property type="entry name" value="SGNH hydrolase"/>
    <property type="match status" value="1"/>
</dbReference>
<gene>
    <name evidence="2" type="ORF">J2Z32_000223</name>
</gene>
<comment type="caution">
    <text evidence="2">The sequence shown here is derived from an EMBL/GenBank/DDBJ whole genome shotgun (WGS) entry which is preliminary data.</text>
</comment>
<dbReference type="Gene3D" id="3.40.50.1110">
    <property type="entry name" value="SGNH hydrolase"/>
    <property type="match status" value="1"/>
</dbReference>